<sequence length="480" mass="54819">MELSGTAPVTIGLDLMPKLGIAITGLVATWQQQQPKEQEVHPSDIPQPNDSPEGSDIQRHIFFNKVQPTIDRNAKIPTRSLCNVKESIIKLETKDADAVINRRQYPIPIASQQRVKEQVETWLRDGVVERVTKPTSWNSPITLAPKKDLFGNYTDKRPCLDPRHINRLLVEPDRHPLPLINDIYAELRGSKVFTTLDLKSAFHRFEIYEPDRPKTAFKVDGFPQLMFRGCPFGLKPISSTFQRTMDIVFAEMPFVKTFVDDIIIFSKNIEEHADHVAAAINKLTSVNLILNPQKCHFAQKAVYLLGFCISEHKKSLDTRKVTNVQDWPTPRTGKDIQRFLGVINYFREHIPKAADLMAPLDKLRNAHRLGRLWTPRAEQAFNNLKQILLEAPVLCHPDLNHPFQVATDASNTGIGAVLYQVINGKTHHIGFMARSLSRSERNYSTTKRELLAIVFALNKFHKYLWENRQSYDDRMAGNHS</sequence>
<dbReference type="CDD" id="cd01647">
    <property type="entry name" value="RT_LTR"/>
    <property type="match status" value="1"/>
</dbReference>
<dbReference type="InterPro" id="IPR043502">
    <property type="entry name" value="DNA/RNA_pol_sf"/>
</dbReference>
<dbReference type="PROSITE" id="PS50878">
    <property type="entry name" value="RT_POL"/>
    <property type="match status" value="1"/>
</dbReference>
<dbReference type="SUPFAM" id="SSF56672">
    <property type="entry name" value="DNA/RNA polymerases"/>
    <property type="match status" value="1"/>
</dbReference>
<dbReference type="FunFam" id="3.10.20.370:FF:000001">
    <property type="entry name" value="Retrovirus-related Pol polyprotein from transposon 17.6-like protein"/>
    <property type="match status" value="1"/>
</dbReference>
<feature type="domain" description="Reverse transcriptase" evidence="3">
    <location>
        <begin position="125"/>
        <end position="309"/>
    </location>
</feature>
<dbReference type="InterPro" id="IPR041577">
    <property type="entry name" value="RT_RNaseH_2"/>
</dbReference>
<proteinExistence type="predicted"/>
<dbReference type="STRING" id="1263082.A0A068SGQ1"/>
<dbReference type="Gene3D" id="3.30.70.270">
    <property type="match status" value="2"/>
</dbReference>
<dbReference type="Gene3D" id="3.10.10.10">
    <property type="entry name" value="HIV Type 1 Reverse Transcriptase, subunit A, domain 1"/>
    <property type="match status" value="1"/>
</dbReference>
<dbReference type="InterPro" id="IPR000477">
    <property type="entry name" value="RT_dom"/>
</dbReference>
<keyword evidence="5" id="KW-1185">Reference proteome</keyword>
<dbReference type="VEuPathDB" id="FungiDB:LCOR_11959.1"/>
<dbReference type="OrthoDB" id="2280012at2759"/>
<name>A0A068SGQ1_9FUNG</name>
<dbReference type="Pfam" id="PF17919">
    <property type="entry name" value="RT_RNaseH_2"/>
    <property type="match status" value="1"/>
</dbReference>
<accession>A0A068SGQ1</accession>
<gene>
    <name evidence="4" type="ORF">LCOR_11959.1</name>
</gene>
<reference evidence="4" key="1">
    <citation type="submission" date="2013-08" db="EMBL/GenBank/DDBJ databases">
        <title>Gene expansion shapes genome architecture in the human pathogen Lichtheimia corymbifera: an evolutionary genomics analysis in the ancient terrestrial Mucorales (Mucoromycotina).</title>
        <authorList>
            <person name="Schwartze V.U."/>
            <person name="Winter S."/>
            <person name="Shelest E."/>
            <person name="Marcet-Houben M."/>
            <person name="Horn F."/>
            <person name="Wehner S."/>
            <person name="Hoffmann K."/>
            <person name="Riege K."/>
            <person name="Sammeth M."/>
            <person name="Nowrousian M."/>
            <person name="Valiante V."/>
            <person name="Linde J."/>
            <person name="Jacobsen I.D."/>
            <person name="Marz M."/>
            <person name="Brakhage A.A."/>
            <person name="Gabaldon T."/>
            <person name="Bocker S."/>
            <person name="Voigt K."/>
        </authorList>
    </citation>
    <scope>NUCLEOTIDE SEQUENCE [LARGE SCALE GENOMIC DNA]</scope>
    <source>
        <strain evidence="4">FSU 9682</strain>
    </source>
</reference>
<dbReference type="Pfam" id="PF00078">
    <property type="entry name" value="RVT_1"/>
    <property type="match status" value="1"/>
</dbReference>
<dbReference type="InterPro" id="IPR050951">
    <property type="entry name" value="Retrovirus_Pol_polyprotein"/>
</dbReference>
<dbReference type="FunFam" id="3.30.70.270:FF:000020">
    <property type="entry name" value="Transposon Tf2-6 polyprotein-like Protein"/>
    <property type="match status" value="1"/>
</dbReference>
<dbReference type="AlphaFoldDB" id="A0A068SGQ1"/>
<organism evidence="4 5">
    <name type="scientific">Lichtheimia corymbifera JMRC:FSU:9682</name>
    <dbReference type="NCBI Taxonomy" id="1263082"/>
    <lineage>
        <taxon>Eukaryota</taxon>
        <taxon>Fungi</taxon>
        <taxon>Fungi incertae sedis</taxon>
        <taxon>Mucoromycota</taxon>
        <taxon>Mucoromycotina</taxon>
        <taxon>Mucoromycetes</taxon>
        <taxon>Mucorales</taxon>
        <taxon>Lichtheimiaceae</taxon>
        <taxon>Lichtheimia</taxon>
    </lineage>
</organism>
<dbReference type="EMBL" id="CBTN010000148">
    <property type="protein sequence ID" value="CDH61180.1"/>
    <property type="molecule type" value="Genomic_DNA"/>
</dbReference>
<dbReference type="Proteomes" id="UP000027586">
    <property type="component" value="Unassembled WGS sequence"/>
</dbReference>
<evidence type="ECO:0000256" key="1">
    <source>
        <dbReference type="ARBA" id="ARBA00023268"/>
    </source>
</evidence>
<comment type="caution">
    <text evidence="4">The sequence shown here is derived from an EMBL/GenBank/DDBJ whole genome shotgun (WGS) entry which is preliminary data.</text>
</comment>
<dbReference type="GO" id="GO:0003824">
    <property type="term" value="F:catalytic activity"/>
    <property type="evidence" value="ECO:0007669"/>
    <property type="project" value="UniProtKB-KW"/>
</dbReference>
<dbReference type="PANTHER" id="PTHR37984:SF5">
    <property type="entry name" value="PROTEIN NYNRIN-LIKE"/>
    <property type="match status" value="1"/>
</dbReference>
<dbReference type="InterPro" id="IPR043128">
    <property type="entry name" value="Rev_trsase/Diguanyl_cyclase"/>
</dbReference>
<evidence type="ECO:0000259" key="3">
    <source>
        <dbReference type="PROSITE" id="PS50878"/>
    </source>
</evidence>
<feature type="region of interest" description="Disordered" evidence="2">
    <location>
        <begin position="32"/>
        <end position="56"/>
    </location>
</feature>
<dbReference type="PANTHER" id="PTHR37984">
    <property type="entry name" value="PROTEIN CBG26694"/>
    <property type="match status" value="1"/>
</dbReference>
<evidence type="ECO:0000256" key="2">
    <source>
        <dbReference type="SAM" id="MobiDB-lite"/>
    </source>
</evidence>
<protein>
    <recommendedName>
        <fullName evidence="3">Reverse transcriptase domain-containing protein</fullName>
    </recommendedName>
</protein>
<evidence type="ECO:0000313" key="5">
    <source>
        <dbReference type="Proteomes" id="UP000027586"/>
    </source>
</evidence>
<evidence type="ECO:0000313" key="4">
    <source>
        <dbReference type="EMBL" id="CDH61180.1"/>
    </source>
</evidence>
<keyword evidence="1" id="KW-0511">Multifunctional enzyme</keyword>